<organism evidence="1 2">
    <name type="scientific">Cardiocondyla obscurior</name>
    <dbReference type="NCBI Taxonomy" id="286306"/>
    <lineage>
        <taxon>Eukaryota</taxon>
        <taxon>Metazoa</taxon>
        <taxon>Ecdysozoa</taxon>
        <taxon>Arthropoda</taxon>
        <taxon>Hexapoda</taxon>
        <taxon>Insecta</taxon>
        <taxon>Pterygota</taxon>
        <taxon>Neoptera</taxon>
        <taxon>Endopterygota</taxon>
        <taxon>Hymenoptera</taxon>
        <taxon>Apocrita</taxon>
        <taxon>Aculeata</taxon>
        <taxon>Formicoidea</taxon>
        <taxon>Formicidae</taxon>
        <taxon>Myrmicinae</taxon>
        <taxon>Cardiocondyla</taxon>
    </lineage>
</organism>
<protein>
    <submittedName>
        <fullName evidence="1">Uncharacterized protein</fullName>
    </submittedName>
</protein>
<evidence type="ECO:0000313" key="1">
    <source>
        <dbReference type="EMBL" id="KAL0133242.1"/>
    </source>
</evidence>
<name>A0AAW2H1H9_9HYME</name>
<reference evidence="1 2" key="1">
    <citation type="submission" date="2023-03" db="EMBL/GenBank/DDBJ databases">
        <title>High recombination rates correlate with genetic variation in Cardiocondyla obscurior ants.</title>
        <authorList>
            <person name="Errbii M."/>
        </authorList>
    </citation>
    <scope>NUCLEOTIDE SEQUENCE [LARGE SCALE GENOMIC DNA]</scope>
    <source>
        <strain evidence="1">Alpha-2009</strain>
        <tissue evidence="1">Whole body</tissue>
    </source>
</reference>
<comment type="caution">
    <text evidence="1">The sequence shown here is derived from an EMBL/GenBank/DDBJ whole genome shotgun (WGS) entry which is preliminary data.</text>
</comment>
<accession>A0AAW2H1H9</accession>
<dbReference type="EMBL" id="JADYXP020000001">
    <property type="protein sequence ID" value="KAL0133242.1"/>
    <property type="molecule type" value="Genomic_DNA"/>
</dbReference>
<keyword evidence="2" id="KW-1185">Reference proteome</keyword>
<gene>
    <name evidence="1" type="ORF">PUN28_000784</name>
</gene>
<proteinExistence type="predicted"/>
<sequence length="148" mass="17149">MSYTRFEQVDEKCSHIVIVLLEMHAVYEWRQLDLHSSISYLSLSSRRPPLAARRRGVRFFLRHSIRLCDTCCIEITPLKRCALRPHVHGKCSLGECILTHLSSRAQHRLNCVRTKISSNMYKIGSTLSPQAGWIYYRSVSETFLNVNP</sequence>
<dbReference type="Proteomes" id="UP001430953">
    <property type="component" value="Unassembled WGS sequence"/>
</dbReference>
<dbReference type="AlphaFoldDB" id="A0AAW2H1H9"/>
<evidence type="ECO:0000313" key="2">
    <source>
        <dbReference type="Proteomes" id="UP001430953"/>
    </source>
</evidence>